<protein>
    <submittedName>
        <fullName evidence="1">Uncharacterized protein</fullName>
    </submittedName>
</protein>
<reference evidence="1" key="1">
    <citation type="submission" date="2010-12" db="EMBL/GenBank/DDBJ databases">
        <title>Complete sequence of Rhodopseudomonas palustris DX-1.</title>
        <authorList>
            <consortium name="US DOE Joint Genome Institute"/>
            <person name="Lucas S."/>
            <person name="Copeland A."/>
            <person name="Lapidus A."/>
            <person name="Cheng J.-F."/>
            <person name="Goodwin L."/>
            <person name="Pitluck S."/>
            <person name="Misra M."/>
            <person name="Chertkov O."/>
            <person name="Detter J.C."/>
            <person name="Han C."/>
            <person name="Tapia R."/>
            <person name="Land M."/>
            <person name="Hauser L."/>
            <person name="Kyrpides N."/>
            <person name="Ivanova N."/>
            <person name="Ovchinnikova G."/>
            <person name="Logan B."/>
            <person name="Oda Y."/>
            <person name="Harwood C."/>
            <person name="Woyke T."/>
        </authorList>
    </citation>
    <scope>NUCLEOTIDE SEQUENCE [LARGE SCALE GENOMIC DNA]</scope>
    <source>
        <strain evidence="1">DX-1</strain>
    </source>
</reference>
<dbReference type="KEGG" id="rpx:Rpdx1_2494"/>
<gene>
    <name evidence="1" type="ordered locus">Rpdx1_2494</name>
</gene>
<dbReference type="STRING" id="652103.Rpdx1_2494"/>
<dbReference type="Proteomes" id="UP000001402">
    <property type="component" value="Chromosome"/>
</dbReference>
<dbReference type="BioCyc" id="RPAL652103:RPDX1_RS12260-MONOMER"/>
<dbReference type="AlphaFoldDB" id="E6VFJ3"/>
<dbReference type="HOGENOM" id="CLU_2828405_0_0_5"/>
<proteinExistence type="predicted"/>
<evidence type="ECO:0000313" key="1">
    <source>
        <dbReference type="EMBL" id="ADU44085.1"/>
    </source>
</evidence>
<dbReference type="OrthoDB" id="9948213at2"/>
<organism evidence="1 2">
    <name type="scientific">Rhodopseudomonas palustris (strain DX-1)</name>
    <dbReference type="NCBI Taxonomy" id="652103"/>
    <lineage>
        <taxon>Bacteria</taxon>
        <taxon>Pseudomonadati</taxon>
        <taxon>Pseudomonadota</taxon>
        <taxon>Alphaproteobacteria</taxon>
        <taxon>Hyphomicrobiales</taxon>
        <taxon>Nitrobacteraceae</taxon>
        <taxon>Rhodopseudomonas</taxon>
    </lineage>
</organism>
<dbReference type="EMBL" id="CP002418">
    <property type="protein sequence ID" value="ADU44085.1"/>
    <property type="molecule type" value="Genomic_DNA"/>
</dbReference>
<sequence>MADEEEYIGDGVYVSGGGFELTLRAPKLAGDQVIYLDPDQLGNLMAYAAKKGSAGPAKRALLQSEG</sequence>
<name>E6VFJ3_RHOPX</name>
<accession>E6VFJ3</accession>
<evidence type="ECO:0000313" key="2">
    <source>
        <dbReference type="Proteomes" id="UP000001402"/>
    </source>
</evidence>